<evidence type="ECO:0000313" key="9">
    <source>
        <dbReference type="Proteomes" id="UP000189966"/>
    </source>
</evidence>
<dbReference type="PANTHER" id="PTHR30600:SF7">
    <property type="entry name" value="CYTOCHROME C PEROXIDASE-RELATED"/>
    <property type="match status" value="1"/>
</dbReference>
<dbReference type="GO" id="GO:0004130">
    <property type="term" value="F:cytochrome-c peroxidase activity"/>
    <property type="evidence" value="ECO:0007669"/>
    <property type="project" value="UniProtKB-EC"/>
</dbReference>
<dbReference type="InterPro" id="IPR036909">
    <property type="entry name" value="Cyt_c-like_dom_sf"/>
</dbReference>
<dbReference type="Gene3D" id="1.10.760.10">
    <property type="entry name" value="Cytochrome c-like domain"/>
    <property type="match status" value="2"/>
</dbReference>
<dbReference type="RefSeq" id="WP_080155876.1">
    <property type="nucleotide sequence ID" value="NZ_FUZI01000001.1"/>
</dbReference>
<dbReference type="SMART" id="SM01235">
    <property type="entry name" value="Haem_bd"/>
    <property type="match status" value="1"/>
</dbReference>
<dbReference type="Pfam" id="PF14376">
    <property type="entry name" value="Haem_bd"/>
    <property type="match status" value="1"/>
</dbReference>
<evidence type="ECO:0000259" key="7">
    <source>
        <dbReference type="PROSITE" id="PS51007"/>
    </source>
</evidence>
<dbReference type="EC" id="1.11.1.5" evidence="8"/>
<dbReference type="InterPro" id="IPR051395">
    <property type="entry name" value="Cytochrome_c_Peroxidase/MauG"/>
</dbReference>
<keyword evidence="3 6" id="KW-0479">Metal-binding</keyword>
<gene>
    <name evidence="8" type="primary">ccp_1</name>
    <name evidence="8" type="ORF">CZ809_00524</name>
</gene>
<evidence type="ECO:0000256" key="1">
    <source>
        <dbReference type="ARBA" id="ARBA00004196"/>
    </source>
</evidence>
<proteinExistence type="predicted"/>
<keyword evidence="8" id="KW-0575">Peroxidase</keyword>
<evidence type="ECO:0000256" key="2">
    <source>
        <dbReference type="ARBA" id="ARBA00022617"/>
    </source>
</evidence>
<dbReference type="InterPro" id="IPR025992">
    <property type="entry name" value="Haem-bd"/>
</dbReference>
<name>A0A1T5HWE8_9GAMM</name>
<dbReference type="Pfam" id="PF03150">
    <property type="entry name" value="CCP_MauG"/>
    <property type="match status" value="1"/>
</dbReference>
<comment type="subcellular location">
    <subcellularLocation>
        <location evidence="1">Cell envelope</location>
    </subcellularLocation>
</comment>
<evidence type="ECO:0000256" key="4">
    <source>
        <dbReference type="ARBA" id="ARBA00023002"/>
    </source>
</evidence>
<dbReference type="OrthoDB" id="9805202at2"/>
<dbReference type="SUPFAM" id="SSF46626">
    <property type="entry name" value="Cytochrome c"/>
    <property type="match status" value="2"/>
</dbReference>
<protein>
    <submittedName>
        <fullName evidence="8">Cytochrome c551 peroxidase</fullName>
        <ecNumber evidence="8">1.11.1.5</ecNumber>
    </submittedName>
</protein>
<dbReference type="AlphaFoldDB" id="A0A1T5HWE8"/>
<sequence length="509" mass="56131">MINKKYIKKAIVSAVALGIVGYGVIVYAVHKEDVTLANKRLDALSLHNIDDLSAQAMRLLAEKGCADCHTINSPLPFYAKLPGAKQTMQADIDKANQSFELAPVVQAVEQHQAVNQVALAKLEFVLNNNSMPIPKYLAIHWPSAYLNSADRQLLLDWIKHQRQQYYPNPTAAPQFKNLAIQPIHTVFKTDPAKVALGLSLYNNIHLSANNKYACSSCHSIHTGGTDNLPTSLGINNLNDPMNAPTVYDSAFNMSQFWNGRAADLAAQAAGPIFNPVEMGSKNWGNIIAKLKQDPQLVKLFDASYKDGMTGANITNAIAEYEKTLITPNSRFDQYLEGNLSALSPEEIEGFKLFLKTGCQTCHVGQSMGGQSYEKMGVYSSFFGNLKGKHIEGDKGRYLVTHNEKQMHYFKVPNLRNIAITGPYFSGGRAATLSEAVNAMAKYQCNTDFTPKDTKAMVAYLKTLTGEYQGKMLTNLNCHDVNGQQVCNSAKDQVWKQVTGRKLPTEMPLN</sequence>
<dbReference type="Proteomes" id="UP000189966">
    <property type="component" value="Unassembled WGS sequence"/>
</dbReference>
<evidence type="ECO:0000256" key="6">
    <source>
        <dbReference type="PROSITE-ProRule" id="PRU00433"/>
    </source>
</evidence>
<dbReference type="GO" id="GO:0030313">
    <property type="term" value="C:cell envelope"/>
    <property type="evidence" value="ECO:0007669"/>
    <property type="project" value="UniProtKB-SubCell"/>
</dbReference>
<dbReference type="InterPro" id="IPR004852">
    <property type="entry name" value="Di-haem_cyt_c_peroxidsae"/>
</dbReference>
<accession>A0A1T5HWE8</accession>
<dbReference type="GO" id="GO:0020037">
    <property type="term" value="F:heme binding"/>
    <property type="evidence" value="ECO:0007669"/>
    <property type="project" value="InterPro"/>
</dbReference>
<dbReference type="InterPro" id="IPR009056">
    <property type="entry name" value="Cyt_c-like_dom"/>
</dbReference>
<dbReference type="EMBL" id="FUZI01000001">
    <property type="protein sequence ID" value="SKC31046.1"/>
    <property type="molecule type" value="Genomic_DNA"/>
</dbReference>
<reference evidence="8 9" key="1">
    <citation type="submission" date="2017-02" db="EMBL/GenBank/DDBJ databases">
        <authorList>
            <person name="Peterson S.W."/>
        </authorList>
    </citation>
    <scope>NUCLEOTIDE SEQUENCE [LARGE SCALE GENOMIC DNA]</scope>
    <source>
        <strain evidence="9">type strain: NCCB 100098</strain>
    </source>
</reference>
<dbReference type="PROSITE" id="PS51007">
    <property type="entry name" value="CYTC"/>
    <property type="match status" value="1"/>
</dbReference>
<keyword evidence="2 6" id="KW-0349">Heme</keyword>
<keyword evidence="5 6" id="KW-0408">Iron</keyword>
<evidence type="ECO:0000256" key="5">
    <source>
        <dbReference type="ARBA" id="ARBA00023004"/>
    </source>
</evidence>
<evidence type="ECO:0000313" key="8">
    <source>
        <dbReference type="EMBL" id="SKC31046.1"/>
    </source>
</evidence>
<dbReference type="PANTHER" id="PTHR30600">
    <property type="entry name" value="CYTOCHROME C PEROXIDASE-RELATED"/>
    <property type="match status" value="1"/>
</dbReference>
<evidence type="ECO:0000256" key="3">
    <source>
        <dbReference type="ARBA" id="ARBA00022723"/>
    </source>
</evidence>
<dbReference type="GO" id="GO:0046872">
    <property type="term" value="F:metal ion binding"/>
    <property type="evidence" value="ECO:0007669"/>
    <property type="project" value="UniProtKB-KW"/>
</dbReference>
<feature type="domain" description="Cytochrome c" evidence="7">
    <location>
        <begin position="344"/>
        <end position="464"/>
    </location>
</feature>
<dbReference type="GO" id="GO:0009055">
    <property type="term" value="F:electron transfer activity"/>
    <property type="evidence" value="ECO:0007669"/>
    <property type="project" value="InterPro"/>
</dbReference>
<keyword evidence="4 8" id="KW-0560">Oxidoreductase</keyword>
<organism evidence="8 9">
    <name type="scientific">Photobacterium piscicola</name>
    <dbReference type="NCBI Taxonomy" id="1378299"/>
    <lineage>
        <taxon>Bacteria</taxon>
        <taxon>Pseudomonadati</taxon>
        <taxon>Pseudomonadota</taxon>
        <taxon>Gammaproteobacteria</taxon>
        <taxon>Vibrionales</taxon>
        <taxon>Vibrionaceae</taxon>
        <taxon>Photobacterium</taxon>
    </lineage>
</organism>